<proteinExistence type="predicted"/>
<reference evidence="1" key="1">
    <citation type="submission" date="2022-10" db="EMBL/GenBank/DDBJ databases">
        <title>Genome Sequence of Xylaria curta.</title>
        <authorList>
            <person name="Buettner E."/>
        </authorList>
    </citation>
    <scope>NUCLEOTIDE SEQUENCE</scope>
    <source>
        <strain evidence="1">Babe10</strain>
    </source>
</reference>
<dbReference type="EMBL" id="JAPDGR010001032">
    <property type="protein sequence ID" value="KAJ2985889.1"/>
    <property type="molecule type" value="Genomic_DNA"/>
</dbReference>
<protein>
    <submittedName>
        <fullName evidence="1">Uncharacterized protein</fullName>
    </submittedName>
</protein>
<name>A0ACC1P2C7_9PEZI</name>
<evidence type="ECO:0000313" key="1">
    <source>
        <dbReference type="EMBL" id="KAJ2985889.1"/>
    </source>
</evidence>
<comment type="caution">
    <text evidence="1">The sequence shown here is derived from an EMBL/GenBank/DDBJ whole genome shotgun (WGS) entry which is preliminary data.</text>
</comment>
<accession>A0ACC1P2C7</accession>
<gene>
    <name evidence="1" type="ORF">NUW58_g5292</name>
</gene>
<keyword evidence="2" id="KW-1185">Reference proteome</keyword>
<sequence>MEDVMPNAAFFCPTTPLSRDHVLVAARRTGMQISHYAHLNFSKRPQRFHFFATNLCIVLFITWHLFANFGLDYIVSCQQRSDTPTVAPTCRYTSTIFDSPNEPSGLRVPPTLLSHLVQPLLCRLWPLAKHSLHLRKTALWIASASCDMSYRPHPLRQSYTADPPLVNRQPSTTSSSASSGYSHTSLSSDIYNPSHASTSSSVASNSHGASTLGHKRGKSEAAIRHRAATFEEAPKSPEKMYSMARQSLRPLPQPPASGSPPHSPRTPPRHEHERGQSIDMGRLSLYERSRSPTTSPTSLSRPALGRPTSMLLTRSDSIRQDTARSTAGPHHAVVHSPLAAPNLQQLGRSSTNQLRTLSKLAQDGSPDEFAITSPAQEVVGLRGRRRLQRMGIADNGRNGQRSDRYGFEGRNWMDKQRQFLQAYEYLCHIGEAKEWIEDIIHRQIPPIVELEEALRDGVTLAEVVEALNPGRKFRIFRQPRLQARHWDNVATFFRYLDEVEMPDLFRFELIDLYEKKNIPKVIYCIHALSWLLFRKGIVDFRIGNLVGQLEFEHHELEATQKGLDKLGVNMPSFGNMGADFGVELPPPEPVETEEERIDRELAENEETITDLQAQIRGAMLRMQLGNMMQHLWDSEDWLIDLQSRIRGEWTRQIMDYRLQMRKFAVNLQSAARGFLFRRQMINREHLWKAKEKDIIKLQSLMRAIKARNEVRDTKSQLALADGPVRSIQAVVRGHLARKQLHSQLRKTNSMAGPVLQLQAAIRGMLAREKVERVLVSLEEQAHIVAGFQAIARATLTRRQIHLQKETLEGFVPKWATIQAASRGKLLRQHITATKFELQRHSSNLGILQAHIRAAAVRREISQTSEALHGQEASVLDLQTSARGMITRQRIAAMLDSLHSHEASILTLQAFTRGMIARQRITAMLDSLYSHEASILDLQASARGMIARQRIASMLDNLDMHTTSFIELQAQARGIGDLLNELDEHEDEVAELQSLAQGFIVRRRFAAKKKHFNENMQKVVKIQSFVRAKLQGEAYKSLTTGKNPPVGAVKNFVHLLNDSDFDFNEEVEFERVRKTVVQQVRQNEMLEQYIDQLDIKIALLVKNKITLDEVVKHQSNYGGHATSILANASISSGNQFDLKALNKSSRKKLDSYQQLFFNLQTHPQYLARLFRRLREQGTSEKENKRIELLVMGLFGYAQKTREEYYLLKLIARSIREEVEYCNSVQDYFRGNFFWTRLLTNYSRSPRDRKYLRELLGPLIRDNIIEDPALDLESDPMQIYRSAVNNEELRTGQPSRRPLDIPRDLAIKDPETRELFIDHLRDLREICDQFLVALEDLLPRMPYGLRFVCQQIFEALCDRFKREPQHHVLQLVGNWVWRLYLQPAVVNPEQVGVVEKILSPLQKRNLSEVAKVLGQIASGRPFGGDNIYLQPLNAFVGESTERLVQFTHGLISVADAEHTFGVDEFNDLYAKNRPTLYIKMGDIFAIHNLVAQEISSICPGRNDVLHEILQDLGSAKNNESEMHAAGSSDIQMFLTPKLHDVNDPEADVKSLFMETKRCILYIIRVQTGANLLEILVRPPTQEDEQKWQALLREDFASGSNTKGAYSDLNMVDVTRMSYYDMKRNALENIMRLEQMGRITKHNYYQDVLNAIALDIRTKSRRRVQRQRELEGVRLTLGNLHQKAKYLEQQRKSYDDYIEQAMATLQKNQGKRHFFPFTKQYNHQRELERSGKVPKFGSYKYSVRALFGKGVIVSWQGVPERDWGSINLTIACDRVGMFNVEGSRGHIQIPGASVIIPIEDLLQAQFEARQFMDFFEGNLRVNVNLLLHLLYRKFYRTQ</sequence>
<dbReference type="Proteomes" id="UP001143856">
    <property type="component" value="Unassembled WGS sequence"/>
</dbReference>
<organism evidence="1 2">
    <name type="scientific">Xylaria curta</name>
    <dbReference type="NCBI Taxonomy" id="42375"/>
    <lineage>
        <taxon>Eukaryota</taxon>
        <taxon>Fungi</taxon>
        <taxon>Dikarya</taxon>
        <taxon>Ascomycota</taxon>
        <taxon>Pezizomycotina</taxon>
        <taxon>Sordariomycetes</taxon>
        <taxon>Xylariomycetidae</taxon>
        <taxon>Xylariales</taxon>
        <taxon>Xylariaceae</taxon>
        <taxon>Xylaria</taxon>
    </lineage>
</organism>
<evidence type="ECO:0000313" key="2">
    <source>
        <dbReference type="Proteomes" id="UP001143856"/>
    </source>
</evidence>